<dbReference type="Proteomes" id="UP000177408">
    <property type="component" value="Unassembled WGS sequence"/>
</dbReference>
<sequence length="209" mass="22642">MPKTIADSYFSAIEKSGFTPIIFEIEAAAIARSLMAEADSQAKIIIDFGAVRSGLSVYDQKTLQFTASLPISGKKITETIAKTLNLDAKSAEKAKIVCGLDTKKCEGALLKILLKPIDELAARIKKAILFYKDNFPEGNQITEVILCGGGANFSQIDLVLSEKLKLPVKIGNPQLKITAKKLTLPNNKIMSYATAIGLALRAEQKEKLI</sequence>
<evidence type="ECO:0000313" key="2">
    <source>
        <dbReference type="Proteomes" id="UP000177408"/>
    </source>
</evidence>
<reference evidence="1 2" key="1">
    <citation type="journal article" date="2016" name="Nat. Commun.">
        <title>Thousands of microbial genomes shed light on interconnected biogeochemical processes in an aquifer system.</title>
        <authorList>
            <person name="Anantharaman K."/>
            <person name="Brown C.T."/>
            <person name="Hug L.A."/>
            <person name="Sharon I."/>
            <person name="Castelle C.J."/>
            <person name="Probst A.J."/>
            <person name="Thomas B.C."/>
            <person name="Singh A."/>
            <person name="Wilkins M.J."/>
            <person name="Karaoz U."/>
            <person name="Brodie E.L."/>
            <person name="Williams K.H."/>
            <person name="Hubbard S.S."/>
            <person name="Banfield J.F."/>
        </authorList>
    </citation>
    <scope>NUCLEOTIDE SEQUENCE [LARGE SCALE GENOMIC DNA]</scope>
</reference>
<evidence type="ECO:0008006" key="3">
    <source>
        <dbReference type="Google" id="ProtNLM"/>
    </source>
</evidence>
<dbReference type="InterPro" id="IPR050696">
    <property type="entry name" value="FtsA/MreB"/>
</dbReference>
<dbReference type="EMBL" id="MHIR01000004">
    <property type="protein sequence ID" value="OGY58259.1"/>
    <property type="molecule type" value="Genomic_DNA"/>
</dbReference>
<dbReference type="Gene3D" id="3.30.420.40">
    <property type="match status" value="2"/>
</dbReference>
<proteinExistence type="predicted"/>
<dbReference type="AlphaFoldDB" id="A0A1G1Z1E2"/>
<dbReference type="SUPFAM" id="SSF53067">
    <property type="entry name" value="Actin-like ATPase domain"/>
    <property type="match status" value="1"/>
</dbReference>
<protein>
    <recommendedName>
        <fullName evidence="3">SHS2 domain-containing protein</fullName>
    </recommendedName>
</protein>
<dbReference type="InterPro" id="IPR043129">
    <property type="entry name" value="ATPase_NBD"/>
</dbReference>
<dbReference type="InterPro" id="IPR005883">
    <property type="entry name" value="PilM"/>
</dbReference>
<accession>A0A1G1Z1E2</accession>
<name>A0A1G1Z1E2_9BACT</name>
<dbReference type="PANTHER" id="PTHR32432">
    <property type="entry name" value="CELL DIVISION PROTEIN FTSA-RELATED"/>
    <property type="match status" value="1"/>
</dbReference>
<dbReference type="Pfam" id="PF11104">
    <property type="entry name" value="PilM_2"/>
    <property type="match status" value="1"/>
</dbReference>
<organism evidence="1 2">
    <name type="scientific">Candidatus Buchananbacteria bacterium RIFCSPLOWO2_02_FULL_46_11b</name>
    <dbReference type="NCBI Taxonomy" id="1797548"/>
    <lineage>
        <taxon>Bacteria</taxon>
        <taxon>Candidatus Buchananiibacteriota</taxon>
    </lineage>
</organism>
<gene>
    <name evidence="1" type="ORF">A3H67_04025</name>
</gene>
<evidence type="ECO:0000313" key="1">
    <source>
        <dbReference type="EMBL" id="OGY58259.1"/>
    </source>
</evidence>
<comment type="caution">
    <text evidence="1">The sequence shown here is derived from an EMBL/GenBank/DDBJ whole genome shotgun (WGS) entry which is preliminary data.</text>
</comment>